<proteinExistence type="predicted"/>
<sequence length="78" mass="8558">MCSFALATELYNTSVKISDVNTRSFVVAWAAPSDSTGSVKVYLDPKGSDLVDTRVSSSQFTYAENRNIKQQMLAQGLF</sequence>
<dbReference type="AlphaFoldDB" id="A0A0F9D705"/>
<feature type="non-terminal residue" evidence="1">
    <location>
        <position position="78"/>
    </location>
</feature>
<name>A0A0F9D705_9ZZZZ</name>
<accession>A0A0F9D705</accession>
<reference evidence="1" key="1">
    <citation type="journal article" date="2015" name="Nature">
        <title>Complex archaea that bridge the gap between prokaryotes and eukaryotes.</title>
        <authorList>
            <person name="Spang A."/>
            <person name="Saw J.H."/>
            <person name="Jorgensen S.L."/>
            <person name="Zaremba-Niedzwiedzka K."/>
            <person name="Martijn J."/>
            <person name="Lind A.E."/>
            <person name="van Eijk R."/>
            <person name="Schleper C."/>
            <person name="Guy L."/>
            <person name="Ettema T.J."/>
        </authorList>
    </citation>
    <scope>NUCLEOTIDE SEQUENCE</scope>
</reference>
<protein>
    <submittedName>
        <fullName evidence="1">Uncharacterized protein</fullName>
    </submittedName>
</protein>
<evidence type="ECO:0000313" key="1">
    <source>
        <dbReference type="EMBL" id="KKL57533.1"/>
    </source>
</evidence>
<organism evidence="1">
    <name type="scientific">marine sediment metagenome</name>
    <dbReference type="NCBI Taxonomy" id="412755"/>
    <lineage>
        <taxon>unclassified sequences</taxon>
        <taxon>metagenomes</taxon>
        <taxon>ecological metagenomes</taxon>
    </lineage>
</organism>
<dbReference type="EMBL" id="LAZR01030134">
    <property type="protein sequence ID" value="KKL57533.1"/>
    <property type="molecule type" value="Genomic_DNA"/>
</dbReference>
<gene>
    <name evidence="1" type="ORF">LCGC14_2234470</name>
</gene>
<comment type="caution">
    <text evidence="1">The sequence shown here is derived from an EMBL/GenBank/DDBJ whole genome shotgun (WGS) entry which is preliminary data.</text>
</comment>